<keyword evidence="5" id="KW-0238">DNA-binding</keyword>
<keyword evidence="4" id="KW-0175">Coiled coil</keyword>
<dbReference type="SUPFAM" id="SSF88659">
    <property type="entry name" value="Sigma3 and sigma4 domains of RNA polymerase sigma factors"/>
    <property type="match status" value="1"/>
</dbReference>
<gene>
    <name evidence="5" type="ORF">AB4Y30_07120</name>
</gene>
<reference evidence="5" key="1">
    <citation type="submission" date="2024-07" db="EMBL/GenBank/DDBJ databases">
        <title>Halotolerant mesophilic bacterium Ornithinibacillus sp. 4-3, sp. nov., isolated from soil.</title>
        <authorList>
            <person name="Sidarenka A.V."/>
            <person name="Guliayeva D.E."/>
            <person name="Leanovich S.I."/>
            <person name="Hileuskaya K.S."/>
            <person name="Akhremchuk A.E."/>
            <person name="Sikolenko M.A."/>
            <person name="Valentovich L.N."/>
        </authorList>
    </citation>
    <scope>NUCLEOTIDE SEQUENCE</scope>
    <source>
        <strain evidence="5">4-3</strain>
    </source>
</reference>
<comment type="function">
    <text evidence="2 3">Might take part in the signal recognition particle (SRP) pathway. This is inferred from the conservation of its genetic proximity to ftsY/ffh. May be a regulatory protein.</text>
</comment>
<evidence type="ECO:0000256" key="4">
    <source>
        <dbReference type="SAM" id="Coils"/>
    </source>
</evidence>
<protein>
    <recommendedName>
        <fullName evidence="3">UPF0122 protein AB4Y30_07120</fullName>
    </recommendedName>
</protein>
<dbReference type="RefSeq" id="WP_368654788.1">
    <property type="nucleotide sequence ID" value="NZ_CP162599.1"/>
</dbReference>
<dbReference type="InterPro" id="IPR036388">
    <property type="entry name" value="WH-like_DNA-bd_sf"/>
</dbReference>
<accession>A0AB39HP13</accession>
<sequence>MLEKTMRINYLVDFYQSLLTPKQYDYMRLYYDEDLSLVEIADLLDVSRQAVYDNLKRTEMILEDYEEKLKLYDKFLKRAELIEQLEAEIDQKEKHEKINDIIVQLKDLS</sequence>
<dbReference type="GO" id="GO:0003677">
    <property type="term" value="F:DNA binding"/>
    <property type="evidence" value="ECO:0007669"/>
    <property type="project" value="UniProtKB-KW"/>
</dbReference>
<feature type="coiled-coil region" evidence="4">
    <location>
        <begin position="48"/>
        <end position="98"/>
    </location>
</feature>
<dbReference type="EMBL" id="CP162599">
    <property type="protein sequence ID" value="XDK34111.1"/>
    <property type="molecule type" value="Genomic_DNA"/>
</dbReference>
<dbReference type="InterPro" id="IPR007394">
    <property type="entry name" value="UPF0122"/>
</dbReference>
<organism evidence="5">
    <name type="scientific">Ornithinibacillus sp. 4-3</name>
    <dbReference type="NCBI Taxonomy" id="3231488"/>
    <lineage>
        <taxon>Bacteria</taxon>
        <taxon>Bacillati</taxon>
        <taxon>Bacillota</taxon>
        <taxon>Bacilli</taxon>
        <taxon>Bacillales</taxon>
        <taxon>Bacillaceae</taxon>
        <taxon>Ornithinibacillus</taxon>
    </lineage>
</organism>
<dbReference type="PANTHER" id="PTHR40083">
    <property type="entry name" value="UPF0122 PROTEIN CBO2450/CLC_2298"/>
    <property type="match status" value="1"/>
</dbReference>
<dbReference type="InterPro" id="IPR054831">
    <property type="entry name" value="UPF0122_fam_protein"/>
</dbReference>
<name>A0AB39HP13_9BACI</name>
<dbReference type="NCBIfam" id="NF001070">
    <property type="entry name" value="PRK00118.1-6"/>
    <property type="match status" value="1"/>
</dbReference>
<proteinExistence type="inferred from homology"/>
<dbReference type="NCBIfam" id="NF045758">
    <property type="entry name" value="YlxM"/>
    <property type="match status" value="1"/>
</dbReference>
<dbReference type="Gene3D" id="1.10.10.10">
    <property type="entry name" value="Winged helix-like DNA-binding domain superfamily/Winged helix DNA-binding domain"/>
    <property type="match status" value="1"/>
</dbReference>
<dbReference type="PANTHER" id="PTHR40083:SF1">
    <property type="entry name" value="UPF0122 PROTEIN YLXM"/>
    <property type="match status" value="1"/>
</dbReference>
<dbReference type="Pfam" id="PF04297">
    <property type="entry name" value="UPF0122"/>
    <property type="match status" value="1"/>
</dbReference>
<dbReference type="InterPro" id="IPR013324">
    <property type="entry name" value="RNA_pol_sigma_r3/r4-like"/>
</dbReference>
<evidence type="ECO:0000256" key="2">
    <source>
        <dbReference type="ARBA" id="ARBA00024764"/>
    </source>
</evidence>
<dbReference type="HAMAP" id="MF_00245">
    <property type="entry name" value="UPF0122"/>
    <property type="match status" value="1"/>
</dbReference>
<evidence type="ECO:0000256" key="3">
    <source>
        <dbReference type="HAMAP-Rule" id="MF_00245"/>
    </source>
</evidence>
<dbReference type="AlphaFoldDB" id="A0AB39HP13"/>
<evidence type="ECO:0000256" key="1">
    <source>
        <dbReference type="ARBA" id="ARBA00008720"/>
    </source>
</evidence>
<evidence type="ECO:0000313" key="5">
    <source>
        <dbReference type="EMBL" id="XDK34111.1"/>
    </source>
</evidence>
<comment type="similarity">
    <text evidence="1 3">Belongs to the UPF0122 family.</text>
</comment>